<dbReference type="PROSITE" id="PS51935">
    <property type="entry name" value="NLPC_P60"/>
    <property type="match status" value="1"/>
</dbReference>
<dbReference type="AlphaFoldDB" id="A0A0R2CSJ4"/>
<dbReference type="Pfam" id="PF00877">
    <property type="entry name" value="NLPC_P60"/>
    <property type="match status" value="1"/>
</dbReference>
<dbReference type="InterPro" id="IPR000064">
    <property type="entry name" value="NLP_P60_dom"/>
</dbReference>
<organism evidence="6 7">
    <name type="scientific">Lentilactobacillus senioris DSM 24302 = JCM 17472</name>
    <dbReference type="NCBI Taxonomy" id="1423802"/>
    <lineage>
        <taxon>Bacteria</taxon>
        <taxon>Bacillati</taxon>
        <taxon>Bacillota</taxon>
        <taxon>Bacilli</taxon>
        <taxon>Lactobacillales</taxon>
        <taxon>Lactobacillaceae</taxon>
        <taxon>Lentilactobacillus</taxon>
    </lineage>
</organism>
<dbReference type="STRING" id="1423802.FC56_GL001558"/>
<evidence type="ECO:0000256" key="4">
    <source>
        <dbReference type="ARBA" id="ARBA00022807"/>
    </source>
</evidence>
<dbReference type="PATRIC" id="fig|1423802.4.peg.1579"/>
<keyword evidence="6" id="KW-0121">Carboxypeptidase</keyword>
<protein>
    <submittedName>
        <fullName evidence="6">D-alanyl-D-alanine carboxypeptidase</fullName>
    </submittedName>
</protein>
<proteinExistence type="inferred from homology"/>
<evidence type="ECO:0000256" key="2">
    <source>
        <dbReference type="ARBA" id="ARBA00022670"/>
    </source>
</evidence>
<dbReference type="PANTHER" id="PTHR47053">
    <property type="entry name" value="MUREIN DD-ENDOPEPTIDASE MEPH-RELATED"/>
    <property type="match status" value="1"/>
</dbReference>
<feature type="domain" description="NlpC/P60" evidence="5">
    <location>
        <begin position="117"/>
        <end position="238"/>
    </location>
</feature>
<evidence type="ECO:0000313" key="6">
    <source>
        <dbReference type="EMBL" id="KRM94599.1"/>
    </source>
</evidence>
<dbReference type="InterPro" id="IPR051202">
    <property type="entry name" value="Peptidase_C40"/>
</dbReference>
<dbReference type="SUPFAM" id="SSF54001">
    <property type="entry name" value="Cysteine proteinases"/>
    <property type="match status" value="1"/>
</dbReference>
<dbReference type="Proteomes" id="UP000051256">
    <property type="component" value="Unassembled WGS sequence"/>
</dbReference>
<name>A0A0R2CSJ4_9LACO</name>
<keyword evidence="7" id="KW-1185">Reference proteome</keyword>
<keyword evidence="2" id="KW-0645">Protease</keyword>
<dbReference type="GO" id="GO:0006508">
    <property type="term" value="P:proteolysis"/>
    <property type="evidence" value="ECO:0007669"/>
    <property type="project" value="UniProtKB-KW"/>
</dbReference>
<dbReference type="InterPro" id="IPR038765">
    <property type="entry name" value="Papain-like_cys_pep_sf"/>
</dbReference>
<keyword evidence="4" id="KW-0788">Thiol protease</keyword>
<reference evidence="6 7" key="1">
    <citation type="journal article" date="2015" name="Genome Announc.">
        <title>Expanding the biotechnology potential of lactobacilli through comparative genomics of 213 strains and associated genera.</title>
        <authorList>
            <person name="Sun Z."/>
            <person name="Harris H.M."/>
            <person name="McCann A."/>
            <person name="Guo C."/>
            <person name="Argimon S."/>
            <person name="Zhang W."/>
            <person name="Yang X."/>
            <person name="Jeffery I.B."/>
            <person name="Cooney J.C."/>
            <person name="Kagawa T.F."/>
            <person name="Liu W."/>
            <person name="Song Y."/>
            <person name="Salvetti E."/>
            <person name="Wrobel A."/>
            <person name="Rasinkangas P."/>
            <person name="Parkhill J."/>
            <person name="Rea M.C."/>
            <person name="O'Sullivan O."/>
            <person name="Ritari J."/>
            <person name="Douillard F.P."/>
            <person name="Paul Ross R."/>
            <person name="Yang R."/>
            <person name="Briner A.E."/>
            <person name="Felis G.E."/>
            <person name="de Vos W.M."/>
            <person name="Barrangou R."/>
            <person name="Klaenhammer T.R."/>
            <person name="Caufield P.W."/>
            <person name="Cui Y."/>
            <person name="Zhang H."/>
            <person name="O'Toole P.W."/>
        </authorList>
    </citation>
    <scope>NUCLEOTIDE SEQUENCE [LARGE SCALE GENOMIC DNA]</scope>
    <source>
        <strain evidence="6 7">DSM 24302</strain>
    </source>
</reference>
<accession>A0A0R2CSJ4</accession>
<dbReference type="PANTHER" id="PTHR47053:SF1">
    <property type="entry name" value="MUREIN DD-ENDOPEPTIDASE MEPH-RELATED"/>
    <property type="match status" value="1"/>
</dbReference>
<evidence type="ECO:0000256" key="1">
    <source>
        <dbReference type="ARBA" id="ARBA00007074"/>
    </source>
</evidence>
<dbReference type="GO" id="GO:0004180">
    <property type="term" value="F:carboxypeptidase activity"/>
    <property type="evidence" value="ECO:0007669"/>
    <property type="project" value="UniProtKB-KW"/>
</dbReference>
<gene>
    <name evidence="6" type="ORF">FC56_GL001558</name>
</gene>
<dbReference type="EMBL" id="AYZR01000004">
    <property type="protein sequence ID" value="KRM94599.1"/>
    <property type="molecule type" value="Genomic_DNA"/>
</dbReference>
<keyword evidence="3" id="KW-0378">Hydrolase</keyword>
<evidence type="ECO:0000313" key="7">
    <source>
        <dbReference type="Proteomes" id="UP000051256"/>
    </source>
</evidence>
<dbReference type="Gene3D" id="3.90.1720.10">
    <property type="entry name" value="endopeptidase domain like (from Nostoc punctiforme)"/>
    <property type="match status" value="1"/>
</dbReference>
<dbReference type="GO" id="GO:0008234">
    <property type="term" value="F:cysteine-type peptidase activity"/>
    <property type="evidence" value="ECO:0007669"/>
    <property type="project" value="UniProtKB-KW"/>
</dbReference>
<comment type="similarity">
    <text evidence="1">Belongs to the peptidase C40 family.</text>
</comment>
<sequence>MGVAVSAMTIGANVTSTSTAHAAGTNTISNLKSVTKKAYVRKSATGWTYNINTANKTFNWGKKTHYLKNYPNTTWYVTKSMKVTTSKNTTGTFYYVTNSKKTVNGWIWSGYLKAKSTKTFANVYATAKKYLGTRYIYGGTTPYGFDCSGYTQYVYKKSIKKNLARTAQAQYNSTSKVSSSKVQKGDLVYFGASKRSISHVGIYIGNGNMIDSQNNGVVIEKVNAPWWNKVGYSRPANLA</sequence>
<evidence type="ECO:0000256" key="3">
    <source>
        <dbReference type="ARBA" id="ARBA00022801"/>
    </source>
</evidence>
<evidence type="ECO:0000259" key="5">
    <source>
        <dbReference type="PROSITE" id="PS51935"/>
    </source>
</evidence>
<comment type="caution">
    <text evidence="6">The sequence shown here is derived from an EMBL/GenBank/DDBJ whole genome shotgun (WGS) entry which is preliminary data.</text>
</comment>